<dbReference type="AlphaFoldDB" id="A0A8J2PN55"/>
<proteinExistence type="predicted"/>
<accession>A0A8J2PN55</accession>
<feature type="non-terminal residue" evidence="1">
    <location>
        <position position="1"/>
    </location>
</feature>
<evidence type="ECO:0000313" key="1">
    <source>
        <dbReference type="EMBL" id="CAG7837223.1"/>
    </source>
</evidence>
<keyword evidence="2" id="KW-1185">Reference proteome</keyword>
<evidence type="ECO:0000313" key="2">
    <source>
        <dbReference type="Proteomes" id="UP000708208"/>
    </source>
</evidence>
<gene>
    <name evidence="1" type="ORF">AFUS01_LOCUS46370</name>
</gene>
<reference evidence="1" key="1">
    <citation type="submission" date="2021-06" db="EMBL/GenBank/DDBJ databases">
        <authorList>
            <person name="Hodson N. C."/>
            <person name="Mongue J. A."/>
            <person name="Jaron S. K."/>
        </authorList>
    </citation>
    <scope>NUCLEOTIDE SEQUENCE</scope>
</reference>
<name>A0A8J2PN55_9HEXA</name>
<comment type="caution">
    <text evidence="1">The sequence shown here is derived from an EMBL/GenBank/DDBJ whole genome shotgun (WGS) entry which is preliminary data.</text>
</comment>
<dbReference type="EMBL" id="CAJVCH010571333">
    <property type="protein sequence ID" value="CAG7837223.1"/>
    <property type="molecule type" value="Genomic_DNA"/>
</dbReference>
<protein>
    <submittedName>
        <fullName evidence="1">Uncharacterized protein</fullName>
    </submittedName>
</protein>
<dbReference type="Proteomes" id="UP000708208">
    <property type="component" value="Unassembled WGS sequence"/>
</dbReference>
<organism evidence="1 2">
    <name type="scientific">Allacma fusca</name>
    <dbReference type="NCBI Taxonomy" id="39272"/>
    <lineage>
        <taxon>Eukaryota</taxon>
        <taxon>Metazoa</taxon>
        <taxon>Ecdysozoa</taxon>
        <taxon>Arthropoda</taxon>
        <taxon>Hexapoda</taxon>
        <taxon>Collembola</taxon>
        <taxon>Symphypleona</taxon>
        <taxon>Sminthuridae</taxon>
        <taxon>Allacma</taxon>
    </lineage>
</organism>
<sequence length="76" mass="8440">MGGGLIMEEKNPKRTELDYKNQIHVLLGVLVQPECTAEQAHKYSNYLPSVCIICGRQEVDLRAKSRDICGGGAQKH</sequence>